<comment type="caution">
    <text evidence="2">The sequence shown here is derived from an EMBL/GenBank/DDBJ whole genome shotgun (WGS) entry which is preliminary data.</text>
</comment>
<dbReference type="InterPro" id="IPR018713">
    <property type="entry name" value="MPAB/Lcp_cat_dom"/>
</dbReference>
<evidence type="ECO:0000313" key="3">
    <source>
        <dbReference type="Proteomes" id="UP000238308"/>
    </source>
</evidence>
<evidence type="ECO:0000313" key="2">
    <source>
        <dbReference type="EMBL" id="PRZ00129.1"/>
    </source>
</evidence>
<proteinExistence type="predicted"/>
<dbReference type="PANTHER" id="PTHR36151:SF3">
    <property type="entry name" value="ER-BOUND OXYGENASE MPAB_MPAB'_RUBBER OXYGENASE CATALYTIC DOMAIN-CONTAINING PROTEIN"/>
    <property type="match status" value="1"/>
</dbReference>
<dbReference type="EMBL" id="PVTV01000007">
    <property type="protein sequence ID" value="PRZ00129.1"/>
    <property type="molecule type" value="Genomic_DNA"/>
</dbReference>
<feature type="domain" description="ER-bound oxygenase mpaB/mpaB'/Rubber oxygenase catalytic" evidence="1">
    <location>
        <begin position="44"/>
        <end position="267"/>
    </location>
</feature>
<sequence>MNPLNLRASIANQVRQMTGGKGPPMAFLEPKGDPGLFGPQSMVWQVHAHFVPMLVGGLSSLLMQALHPLALAGVWDHSSFRQDLKARLGRTAFYIASTSYGGREMAMQSIHRVRHIHLAVIGTLPDGTPYRADDPVLLKWVHLGEVLSFLGAYQQFGAVPLASGQDDQYIQEMALLGELLGAEALPHHVSEANWMLQSYRSELVYDERTRSVVDLIENFPCRAIDAPVLKLIIAAAFHLLPEWALLMLGKTPASATEKLFVRHALKLVAKPIDWALDSEGVAAYSRKRVESIIC</sequence>
<organism evidence="2 3">
    <name type="scientific">Jezberella montanilacus</name>
    <dbReference type="NCBI Taxonomy" id="323426"/>
    <lineage>
        <taxon>Bacteria</taxon>
        <taxon>Pseudomonadati</taxon>
        <taxon>Pseudomonadota</taxon>
        <taxon>Betaproteobacteria</taxon>
        <taxon>Burkholderiales</taxon>
        <taxon>Alcaligenaceae</taxon>
        <taxon>Jezberella</taxon>
    </lineage>
</organism>
<protein>
    <submittedName>
        <fullName evidence="2">Uncharacterized protein (DUF2236 family)</fullName>
    </submittedName>
</protein>
<name>A0A2T0XMF3_9BURK</name>
<dbReference type="Proteomes" id="UP000238308">
    <property type="component" value="Unassembled WGS sequence"/>
</dbReference>
<dbReference type="AlphaFoldDB" id="A0A2T0XMF3"/>
<dbReference type="PANTHER" id="PTHR36151">
    <property type="entry name" value="BLR2777 PROTEIN"/>
    <property type="match status" value="1"/>
</dbReference>
<accession>A0A2T0XMF3</accession>
<dbReference type="GO" id="GO:0016491">
    <property type="term" value="F:oxidoreductase activity"/>
    <property type="evidence" value="ECO:0007669"/>
    <property type="project" value="InterPro"/>
</dbReference>
<evidence type="ECO:0000259" key="1">
    <source>
        <dbReference type="Pfam" id="PF09995"/>
    </source>
</evidence>
<dbReference type="Pfam" id="PF09995">
    <property type="entry name" value="MPAB_Lcp_cat"/>
    <property type="match status" value="1"/>
</dbReference>
<gene>
    <name evidence="2" type="ORF">BCM14_0323</name>
</gene>
<reference evidence="2 3" key="1">
    <citation type="submission" date="2018-03" db="EMBL/GenBank/DDBJ databases">
        <title>Genomic Encyclopedia of Type Strains, Phase III (KMG-III): the genomes of soil and plant-associated and newly described type strains.</title>
        <authorList>
            <person name="Whitman W."/>
        </authorList>
    </citation>
    <scope>NUCLEOTIDE SEQUENCE [LARGE SCALE GENOMIC DNA]</scope>
    <source>
        <strain evidence="2 3">MWH-P2sevCIIIb</strain>
    </source>
</reference>
<dbReference type="RefSeq" id="WP_259673362.1">
    <property type="nucleotide sequence ID" value="NZ_PVTV01000007.1"/>
</dbReference>
<keyword evidence="3" id="KW-1185">Reference proteome</keyword>